<reference evidence="1" key="1">
    <citation type="submission" date="2021-06" db="EMBL/GenBank/DDBJ databases">
        <authorList>
            <person name="Kallberg Y."/>
            <person name="Tangrot J."/>
            <person name="Rosling A."/>
        </authorList>
    </citation>
    <scope>NUCLEOTIDE SEQUENCE</scope>
    <source>
        <strain evidence="1">IA702</strain>
    </source>
</reference>
<dbReference type="AlphaFoldDB" id="A0A9N9EA19"/>
<dbReference type="EMBL" id="CAJVPJ010006375">
    <property type="protein sequence ID" value="CAG8668300.1"/>
    <property type="molecule type" value="Genomic_DNA"/>
</dbReference>
<accession>A0A9N9EA19</accession>
<evidence type="ECO:0000313" key="1">
    <source>
        <dbReference type="EMBL" id="CAG8668300.1"/>
    </source>
</evidence>
<comment type="caution">
    <text evidence="1">The sequence shown here is derived from an EMBL/GenBank/DDBJ whole genome shotgun (WGS) entry which is preliminary data.</text>
</comment>
<name>A0A9N9EA19_9GLOM</name>
<proteinExistence type="predicted"/>
<feature type="non-terminal residue" evidence="1">
    <location>
        <position position="122"/>
    </location>
</feature>
<organism evidence="1 2">
    <name type="scientific">Paraglomus occultum</name>
    <dbReference type="NCBI Taxonomy" id="144539"/>
    <lineage>
        <taxon>Eukaryota</taxon>
        <taxon>Fungi</taxon>
        <taxon>Fungi incertae sedis</taxon>
        <taxon>Mucoromycota</taxon>
        <taxon>Glomeromycotina</taxon>
        <taxon>Glomeromycetes</taxon>
        <taxon>Paraglomerales</taxon>
        <taxon>Paraglomeraceae</taxon>
        <taxon>Paraglomus</taxon>
    </lineage>
</organism>
<gene>
    <name evidence="1" type="ORF">POCULU_LOCUS10822</name>
</gene>
<keyword evidence="2" id="KW-1185">Reference proteome</keyword>
<feature type="non-terminal residue" evidence="1">
    <location>
        <position position="1"/>
    </location>
</feature>
<protein>
    <submittedName>
        <fullName evidence="1">6383_t:CDS:1</fullName>
    </submittedName>
</protein>
<dbReference type="Proteomes" id="UP000789572">
    <property type="component" value="Unassembled WGS sequence"/>
</dbReference>
<dbReference type="OrthoDB" id="2443375at2759"/>
<evidence type="ECO:0000313" key="2">
    <source>
        <dbReference type="Proteomes" id="UP000789572"/>
    </source>
</evidence>
<sequence length="122" mass="13939">IEVPKDTNFSQLSQETRVLHELDGLACVPKILFEDLLSCLKEIHAQGYVHGDVAGYHRFVLDPYEAVIQDYIGLCETIGVIKFGRKMSLPMLADKLDGEMKQFVTFVKDAHSNRWEIVEEEK</sequence>